<evidence type="ECO:0000313" key="1">
    <source>
        <dbReference type="EMBL" id="VFJ43251.1"/>
    </source>
</evidence>
<evidence type="ECO:0000313" key="3">
    <source>
        <dbReference type="EMBL" id="VFK08798.1"/>
    </source>
</evidence>
<sequence length="63" mass="6798">MIEYIFAVSIVLLLLFGWVTVQRVYQRFAQKYPELGPYRDDVGSCGSCGCGGIGGDSCTSGRG</sequence>
<evidence type="ECO:0000313" key="2">
    <source>
        <dbReference type="EMBL" id="VFJ43897.1"/>
    </source>
</evidence>
<dbReference type="EMBL" id="CAADEZ010000006">
    <property type="protein sequence ID" value="VFJ43251.1"/>
    <property type="molecule type" value="Genomic_DNA"/>
</dbReference>
<reference evidence="2" key="1">
    <citation type="submission" date="2019-02" db="EMBL/GenBank/DDBJ databases">
        <authorList>
            <person name="Gruber-Vodicka R. H."/>
            <person name="Seah K. B. B."/>
        </authorList>
    </citation>
    <scope>NUCLEOTIDE SEQUENCE</scope>
    <source>
        <strain evidence="1">BECK_BZ163</strain>
        <strain evidence="3">BECK_BZ164</strain>
        <strain evidence="2">BECK_BZ165</strain>
    </source>
</reference>
<proteinExistence type="predicted"/>
<protein>
    <submittedName>
        <fullName evidence="2">Uncharacterized protein</fullName>
    </submittedName>
</protein>
<organism evidence="2">
    <name type="scientific">Candidatus Kentrum sp. FM</name>
    <dbReference type="NCBI Taxonomy" id="2126340"/>
    <lineage>
        <taxon>Bacteria</taxon>
        <taxon>Pseudomonadati</taxon>
        <taxon>Pseudomonadota</taxon>
        <taxon>Gammaproteobacteria</taxon>
        <taxon>Candidatus Kentrum</taxon>
    </lineage>
</organism>
<dbReference type="EMBL" id="CAADFA010000005">
    <property type="protein sequence ID" value="VFJ43897.1"/>
    <property type="molecule type" value="Genomic_DNA"/>
</dbReference>
<dbReference type="EMBL" id="CAADFL010000081">
    <property type="protein sequence ID" value="VFK08798.1"/>
    <property type="molecule type" value="Genomic_DNA"/>
</dbReference>
<accession>A0A450RY30</accession>
<name>A0A450RY30_9GAMM</name>
<dbReference type="AlphaFoldDB" id="A0A450RY30"/>
<gene>
    <name evidence="1" type="ORF">BECKFM1743A_GA0114220_1000615</name>
    <name evidence="3" type="ORF">BECKFM1743B_GA0114221_100816</name>
    <name evidence="2" type="ORF">BECKFM1743C_GA0114222_100056</name>
</gene>